<protein>
    <submittedName>
        <fullName evidence="3">Secretory lipase</fullName>
    </submittedName>
</protein>
<dbReference type="SUPFAM" id="SSF53474">
    <property type="entry name" value="alpha/beta-Hydrolases"/>
    <property type="match status" value="1"/>
</dbReference>
<feature type="signal peptide" evidence="1">
    <location>
        <begin position="1"/>
        <end position="19"/>
    </location>
</feature>
<dbReference type="PANTHER" id="PTHR34853">
    <property type="match status" value="1"/>
</dbReference>
<dbReference type="InterPro" id="IPR005152">
    <property type="entry name" value="Lipase_secreted"/>
</dbReference>
<dbReference type="GeneID" id="63774847"/>
<name>A0A1Y2DNM6_9PEZI</name>
<evidence type="ECO:0000313" key="3">
    <source>
        <dbReference type="EMBL" id="ORY60872.1"/>
    </source>
</evidence>
<dbReference type="Proteomes" id="UP000193689">
    <property type="component" value="Unassembled WGS sequence"/>
</dbReference>
<dbReference type="GO" id="GO:0016042">
    <property type="term" value="P:lipid catabolic process"/>
    <property type="evidence" value="ECO:0007669"/>
    <property type="project" value="InterPro"/>
</dbReference>
<evidence type="ECO:0000313" key="4">
    <source>
        <dbReference type="Proteomes" id="UP000193689"/>
    </source>
</evidence>
<dbReference type="Pfam" id="PF12697">
    <property type="entry name" value="Abhydrolase_6"/>
    <property type="match status" value="1"/>
</dbReference>
<sequence length="484" mass="52580">MYCIVLISFWLLISQQCYGQVLWPAAESRSNTFNSTYGSLDEEQARSLMRSANLSEAQQQAVLVAINFERSNWAGSSTQLDAFYQDVPSTATVEAGTPIKIENYTNTTLYTIPPGVALSRMLFTTETINGTVIPASAIVLWPWLPRRFANISGLPVVGWGHGLSGWSGECGPSHIRNIWYAYGAPFTLALQGYVVVAPDYAGLGVDHDAEGNFIPHQAFAGPAAGNDLIYSVQAAQNAWSSLSKEFIIMGHSQGGGAAWAAAEKLAKKPVEGYLGTVSGSPLTSFPATVNLVLDQPVPLGAGLARLSTGISSIFPSFQWSDWLSDEGIRLTQVLQWLQGCQSVALELIQSPNLVREGWNATWYLSAFEDLTRVGRKEFAGPMLVLEGTADAMIPAVLTSAAANETCSTWPKSQLQYTLLEGVTHVSVLYAGQQIWLNWIADRFSGIDAPTECVQEMVSPALEKQAYQAEVGYTLQYAFYPYEVA</sequence>
<accession>A0A1Y2DNM6</accession>
<dbReference type="GO" id="GO:0004806">
    <property type="term" value="F:triacylglycerol lipase activity"/>
    <property type="evidence" value="ECO:0007669"/>
    <property type="project" value="InterPro"/>
</dbReference>
<feature type="domain" description="AB hydrolase-1" evidence="2">
    <location>
        <begin position="176"/>
        <end position="428"/>
    </location>
</feature>
<keyword evidence="1" id="KW-0732">Signal</keyword>
<dbReference type="InterPro" id="IPR029058">
    <property type="entry name" value="AB_hydrolase_fold"/>
</dbReference>
<gene>
    <name evidence="3" type="ORF">BCR38DRAFT_411982</name>
</gene>
<dbReference type="InterPro" id="IPR000073">
    <property type="entry name" value="AB_hydrolase_1"/>
</dbReference>
<dbReference type="OrthoDB" id="5382058at2759"/>
<feature type="chain" id="PRO_5012485968" evidence="1">
    <location>
        <begin position="20"/>
        <end position="484"/>
    </location>
</feature>
<evidence type="ECO:0000256" key="1">
    <source>
        <dbReference type="SAM" id="SignalP"/>
    </source>
</evidence>
<dbReference type="STRING" id="1141098.A0A1Y2DNM6"/>
<keyword evidence="4" id="KW-1185">Reference proteome</keyword>
<dbReference type="EMBL" id="MCFJ01000011">
    <property type="protein sequence ID" value="ORY60872.1"/>
    <property type="molecule type" value="Genomic_DNA"/>
</dbReference>
<organism evidence="3 4">
    <name type="scientific">Pseudomassariella vexata</name>
    <dbReference type="NCBI Taxonomy" id="1141098"/>
    <lineage>
        <taxon>Eukaryota</taxon>
        <taxon>Fungi</taxon>
        <taxon>Dikarya</taxon>
        <taxon>Ascomycota</taxon>
        <taxon>Pezizomycotina</taxon>
        <taxon>Sordariomycetes</taxon>
        <taxon>Xylariomycetidae</taxon>
        <taxon>Amphisphaeriales</taxon>
        <taxon>Pseudomassariaceae</taxon>
        <taxon>Pseudomassariella</taxon>
    </lineage>
</organism>
<dbReference type="PANTHER" id="PTHR34853:SF1">
    <property type="entry name" value="LIPASE 5"/>
    <property type="match status" value="1"/>
</dbReference>
<dbReference type="InParanoid" id="A0A1Y2DNM6"/>
<dbReference type="RefSeq" id="XP_040713099.1">
    <property type="nucleotide sequence ID" value="XM_040858635.1"/>
</dbReference>
<dbReference type="Gene3D" id="3.40.50.1820">
    <property type="entry name" value="alpha/beta hydrolase"/>
    <property type="match status" value="2"/>
</dbReference>
<comment type="caution">
    <text evidence="3">The sequence shown here is derived from an EMBL/GenBank/DDBJ whole genome shotgun (WGS) entry which is preliminary data.</text>
</comment>
<proteinExistence type="predicted"/>
<dbReference type="AlphaFoldDB" id="A0A1Y2DNM6"/>
<reference evidence="3 4" key="1">
    <citation type="submission" date="2016-07" db="EMBL/GenBank/DDBJ databases">
        <title>Pervasive Adenine N6-methylation of Active Genes in Fungi.</title>
        <authorList>
            <consortium name="DOE Joint Genome Institute"/>
            <person name="Mondo S.J."/>
            <person name="Dannebaum R.O."/>
            <person name="Kuo R.C."/>
            <person name="Labutti K."/>
            <person name="Haridas S."/>
            <person name="Kuo A."/>
            <person name="Salamov A."/>
            <person name="Ahrendt S.R."/>
            <person name="Lipzen A."/>
            <person name="Sullivan W."/>
            <person name="Andreopoulos W.B."/>
            <person name="Clum A."/>
            <person name="Lindquist E."/>
            <person name="Daum C."/>
            <person name="Ramamoorthy G.K."/>
            <person name="Gryganskyi A."/>
            <person name="Culley D."/>
            <person name="Magnuson J.K."/>
            <person name="James T.Y."/>
            <person name="O'Malley M.A."/>
            <person name="Stajich J.E."/>
            <person name="Spatafora J.W."/>
            <person name="Visel A."/>
            <person name="Grigoriev I.V."/>
        </authorList>
    </citation>
    <scope>NUCLEOTIDE SEQUENCE [LARGE SCALE GENOMIC DNA]</scope>
    <source>
        <strain evidence="3 4">CBS 129021</strain>
    </source>
</reference>
<evidence type="ECO:0000259" key="2">
    <source>
        <dbReference type="Pfam" id="PF12697"/>
    </source>
</evidence>